<name>Q9DW53_RCMVM</name>
<dbReference type="RefSeq" id="NP_064249.1">
    <property type="nucleotide sequence ID" value="NC_002512.2"/>
</dbReference>
<protein>
    <submittedName>
        <fullName evidence="1">Pr142</fullName>
    </submittedName>
</protein>
<organism evidence="1 2">
    <name type="scientific">Rat cytomegalovirus (strain Maastricht)</name>
    <dbReference type="NCBI Taxonomy" id="79700"/>
    <lineage>
        <taxon>Viruses</taxon>
        <taxon>Duplodnaviria</taxon>
        <taxon>Heunggongvirae</taxon>
        <taxon>Peploviricota</taxon>
        <taxon>Herviviricetes</taxon>
        <taxon>Herpesvirales</taxon>
        <taxon>Orthoherpesviridae</taxon>
        <taxon>Betaherpesvirinae</taxon>
        <taxon>Muromegalovirus</taxon>
        <taxon>Muromegalovirus muridbeta2</taxon>
        <taxon>Murid betaherpesvirus 2</taxon>
    </lineage>
</organism>
<dbReference type="InterPro" id="IPR003360">
    <property type="entry name" value="US22-like"/>
</dbReference>
<accession>Q9DW53</accession>
<dbReference type="Proteomes" id="UP000008288">
    <property type="component" value="Segment"/>
</dbReference>
<reference evidence="1 2" key="1">
    <citation type="journal article" date="1996" name="J. Gen. Virol.">
        <title>Cloning and sequence analysis of the genes encoding DNA polymerase, glycoprotein B, ICP18.5 and major DNA-binding protein of rat cytomegalovirus.</title>
        <authorList>
            <person name="Beuken E."/>
            <person name="Slobbe R."/>
            <person name="Bruggeman C.A."/>
            <person name="Vink C."/>
        </authorList>
    </citation>
    <scope>NUCLEOTIDE SEQUENCE [LARGE SCALE GENOMIC DNA]</scope>
    <source>
        <strain evidence="1 2">Maastricht</strain>
    </source>
</reference>
<dbReference type="Pfam" id="PF02393">
    <property type="entry name" value="US22"/>
    <property type="match status" value="1"/>
</dbReference>
<reference evidence="1 2" key="10">
    <citation type="journal article" date="2000" name="Virus Res.">
        <title>Rat cytomegalovirus R89 is a highly conserved gene which expresses a spliced transcript.</title>
        <authorList>
            <person name="Gruijthuijsen Y.K."/>
            <person name="Beuken E."/>
            <person name="Bruggeman C.A."/>
            <person name="Vink C."/>
        </authorList>
    </citation>
    <scope>NUCLEOTIDE SEQUENCE [LARGE SCALE GENOMIC DNA]</scope>
    <source>
        <strain evidence="1 2">Maastricht</strain>
    </source>
</reference>
<dbReference type="KEGG" id="vg:940323"/>
<dbReference type="OrthoDB" id="6683at10239"/>
<reference evidence="1 2" key="4">
    <citation type="journal article" date="1998" name="J. Virol.">
        <title>The R33 G protein-coupled receptor gene of rat cytomegalovirus plays an essential role in the pathogenesis of viral infection.</title>
        <authorList>
            <person name="Beisser P.S."/>
            <person name="Vink C."/>
            <person name="Van Dam J.G."/>
            <person name="Grauls G."/>
            <person name="Vanherle S.J."/>
            <person name="Bruggeman C.A."/>
        </authorList>
    </citation>
    <scope>NUCLEOTIDE SEQUENCE [LARGE SCALE GENOMIC DNA]</scope>
    <source>
        <strain evidence="1 2">Maastricht</strain>
    </source>
</reference>
<reference evidence="1 2" key="8">
    <citation type="journal article" date="2000" name="J. Virol.">
        <title>The r144 major histocompatibility complex class I-like gene of rat cytomegalovirus is dispensable for both acute and long-term infection in the immunocompromised host.</title>
        <authorList>
            <person name="Beisser P.S."/>
            <person name="Kloover J.S."/>
            <person name="Grauls G.E."/>
            <person name="Blok M.J."/>
            <person name="Bruggeman C.A."/>
            <person name="Vink C."/>
        </authorList>
    </citation>
    <scope>NUCLEOTIDE SEQUENCE [LARGE SCALE GENOMIC DNA]</scope>
    <source>
        <strain evidence="1 2">Maastricht</strain>
    </source>
</reference>
<reference evidence="1 2" key="7">
    <citation type="journal article" date="1999" name="J. Virol.">
        <title>Deletion of the R78 G protein-coupled receptor gene from rat cytomegalovirus results in an attenuated, syncytium-inducing mutant strain.</title>
        <authorList>
            <person name="Beisser P.S."/>
            <person name="Grauls G."/>
            <person name="Bruggeman C.A."/>
            <person name="Vink C."/>
        </authorList>
    </citation>
    <scope>NUCLEOTIDE SEQUENCE [LARGE SCALE GENOMIC DNA]</scope>
    <source>
        <strain evidence="1 2">Maastricht</strain>
    </source>
</reference>
<sequence>MASVPTSSVPPVSTIITSFKVNLRPSLRHRHPGVVSSPVSAWKTSSNRSGGNDFATDFVYLSYFPLPVTKFHDWSFSPTLINGRHALRREHSETRVRSERTAMDVLCASIREGGHQDQRPVGMRPSYRYSTRDAVVAILNDFSDIFVVQHDPRSVETIVKQDSGRLMCLGAPSGWYLCLRPQDHIVPFSGHPKWEDFPGIPRGLYTLLGQIIRRPRTGAPCQELPWFVYLGPHGQLLCYATDTATVFVLALSIDELSRRGLVSCELLYTGEHLPRTTRVPEKLVAELLAGDVYDGRAVAERARHRQGRTILLHTPGEGDRPLILCGTNECLRSWWPFLKMTNAELDVFRTEITRKMRDRPWFLFGVVGLRIGPDPLRVESVLILDEAGAIFHVDPDRHHSWRIADSLLQLFGMGLQKLYLPRRRIDRGTLGRDRLEAPGCAHVGVAAWNDRYEMLGTRPRQDFGALLRWLLREGRFDEPAGTWDENDALMRKDFDATTRDTARRNAELAYAADEAEYGLHGCPPGYLDDACNRPLSEVRLGDGPEDDGE</sequence>
<evidence type="ECO:0000313" key="2">
    <source>
        <dbReference type="Proteomes" id="UP000008288"/>
    </source>
</evidence>
<reference evidence="1 2" key="3">
    <citation type="journal article" date="1997" name="J. Gen. Virol.">
        <title>Cloning and functional characterization of the origin of lytic-phase DNA replication of rat cytomegalovirus.</title>
        <authorList>
            <person name="Vink C."/>
            <person name="Beuken E."/>
            <person name="Bruggeman C.A."/>
        </authorList>
    </citation>
    <scope>NUCLEOTIDE SEQUENCE [LARGE SCALE GENOMIC DNA]</scope>
    <source>
        <strain evidence="1 2">Maastricht</strain>
    </source>
</reference>
<reference evidence="1 2" key="6">
    <citation type="journal article" date="1999" name="J. Gen. Virol.">
        <title>The rat cytomegalovirus R32 gene encodes a virion-associated protein that elicits a strong humoral immune response in infected rats.</title>
        <authorList>
            <person name="Beuken E."/>
            <person name="Grauls G."/>
            <person name="Bruggeman C.A."/>
            <person name="Vink C."/>
        </authorList>
    </citation>
    <scope>NUCLEOTIDE SEQUENCE [LARGE SCALE GENOMIC DNA]</scope>
    <source>
        <strain evidence="1 2">Maastricht</strain>
    </source>
</reference>
<organismHost>
    <name type="scientific">Rattus</name>
    <name type="common">rats</name>
    <dbReference type="NCBI Taxonomy" id="10114"/>
</organismHost>
<reference evidence="1 2" key="5">
    <citation type="journal article" date="1998" name="Virology">
        <title>The Maastricht strain and England strain of rat cytomegalovirus represent different betaherpesvirus species rather than strains.</title>
        <authorList>
            <person name="Beisser P.S."/>
            <person name="Kaptein S.J."/>
            <person name="Beuken E."/>
            <person name="Bruggeman C.A."/>
            <person name="Vink C."/>
        </authorList>
    </citation>
    <scope>NUCLEOTIDE SEQUENCE [LARGE SCALE GENOMIC DNA]</scope>
    <source>
        <strain evidence="1 2">Maastricht</strain>
    </source>
</reference>
<gene>
    <name evidence="1" type="primary">r142</name>
</gene>
<reference evidence="1 2" key="9">
    <citation type="journal article" date="2000" name="J. Virol.">
        <title>Complete DNA sequence of the rat cytomegalovirus genome.</title>
        <authorList>
            <person name="Vink C."/>
            <person name="Beuken E."/>
            <person name="Bruggeman C.A."/>
        </authorList>
    </citation>
    <scope>NUCLEOTIDE SEQUENCE [LARGE SCALE GENOMIC DNA]</scope>
    <source>
        <strain evidence="1 2">Maastricht</strain>
    </source>
</reference>
<proteinExistence type="predicted"/>
<reference evidence="1 2" key="2">
    <citation type="journal article" date="1996" name="J. Virol.">
        <title>Structure of the rat cytomegalovirus genome termini.</title>
        <authorList>
            <person name="Vink C."/>
            <person name="Beuken E."/>
            <person name="Bruggeman C.A."/>
        </authorList>
    </citation>
    <scope>NUCLEOTIDE SEQUENCE [LARGE SCALE GENOMIC DNA]</scope>
    <source>
        <strain evidence="1 2">Maastricht</strain>
    </source>
</reference>
<evidence type="ECO:0000313" key="1">
    <source>
        <dbReference type="EMBL" id="AAF99237.1"/>
    </source>
</evidence>
<keyword evidence="2" id="KW-1185">Reference proteome</keyword>
<dbReference type="EMBL" id="AF232689">
    <property type="protein sequence ID" value="AAF99237.1"/>
    <property type="molecule type" value="Genomic_DNA"/>
</dbReference>
<dbReference type="GeneID" id="940323"/>